<comment type="caution">
    <text evidence="4">The sequence shown here is derived from an EMBL/GenBank/DDBJ whole genome shotgun (WGS) entry which is preliminary data.</text>
</comment>
<keyword evidence="3" id="KW-0312">Gluconeogenesis</keyword>
<gene>
    <name evidence="4" type="ORF">BSO15_07290</name>
</gene>
<dbReference type="InterPro" id="IPR000652">
    <property type="entry name" value="Triosephosphate_isomerase"/>
</dbReference>
<evidence type="ECO:0000313" key="5">
    <source>
        <dbReference type="Proteomes" id="UP000242412"/>
    </source>
</evidence>
<comment type="subunit">
    <text evidence="3">Homodimer.</text>
</comment>
<reference evidence="4 5" key="1">
    <citation type="submission" date="2016-11" db="EMBL/GenBank/DDBJ databases">
        <title>Simultaneous identification of Haemophilus influenzae and Haemophilus haemolyticus using TaqMan real-time PCR.</title>
        <authorList>
            <person name="Price E.P."/>
            <person name="Sarovich D.S."/>
            <person name="Harris T.M."/>
            <person name="Spargo J.C."/>
            <person name="Nosworthy E."/>
            <person name="Beissbarth J."/>
            <person name="Chang A.B."/>
            <person name="Smith-Vaughan H.C."/>
        </authorList>
    </citation>
    <scope>NUCLEOTIDE SEQUENCE [LARGE SCALE GENOMIC DNA]</scope>
    <source>
        <strain evidence="4 5">60884 B Hi-2</strain>
    </source>
</reference>
<dbReference type="GO" id="GO:0004807">
    <property type="term" value="F:triose-phosphate isomerase activity"/>
    <property type="evidence" value="ECO:0007669"/>
    <property type="project" value="UniProtKB-EC"/>
</dbReference>
<dbReference type="Gene3D" id="3.20.20.70">
    <property type="entry name" value="Aldolase class I"/>
    <property type="match status" value="1"/>
</dbReference>
<dbReference type="InterPro" id="IPR013785">
    <property type="entry name" value="Aldolase_TIM"/>
</dbReference>
<sequence length="79" mass="8899">MFIDHSERRTYHKESDEFIAKKFSALKEAGLVPLLCIGETEAENEAGKTEEVCACQIDALSKQFSFLDILLMMPCSARI</sequence>
<protein>
    <recommendedName>
        <fullName evidence="3">Triosephosphate isomerase</fullName>
        <ecNumber evidence="3">5.3.1.1</ecNumber>
    </recommendedName>
</protein>
<dbReference type="Pfam" id="PF00121">
    <property type="entry name" value="TIM"/>
    <property type="match status" value="1"/>
</dbReference>
<comment type="subcellular location">
    <subcellularLocation>
        <location evidence="3">Cytoplasm</location>
    </subcellularLocation>
</comment>
<evidence type="ECO:0000256" key="1">
    <source>
        <dbReference type="ARBA" id="ARBA00007422"/>
    </source>
</evidence>
<keyword evidence="3" id="KW-0963">Cytoplasm</keyword>
<comment type="pathway">
    <text evidence="3">Carbohydrate biosynthesis; gluconeogenesis.</text>
</comment>
<dbReference type="EC" id="5.3.1.1" evidence="3"/>
<evidence type="ECO:0000256" key="3">
    <source>
        <dbReference type="RuleBase" id="RU363013"/>
    </source>
</evidence>
<dbReference type="GO" id="GO:0019563">
    <property type="term" value="P:glycerol catabolic process"/>
    <property type="evidence" value="ECO:0007669"/>
    <property type="project" value="TreeGrafter"/>
</dbReference>
<comment type="pathway">
    <text evidence="3">Carbohydrate degradation; glycolysis; D-glyceraldehyde 3-phosphate from glycerone phosphate: step 1/1.</text>
</comment>
<evidence type="ECO:0000256" key="2">
    <source>
        <dbReference type="ARBA" id="ARBA00023235"/>
    </source>
</evidence>
<dbReference type="AlphaFoldDB" id="A0AB36ILV0"/>
<comment type="catalytic activity">
    <reaction evidence="3">
        <text>D-glyceraldehyde 3-phosphate = dihydroxyacetone phosphate</text>
        <dbReference type="Rhea" id="RHEA:18585"/>
        <dbReference type="ChEBI" id="CHEBI:57642"/>
        <dbReference type="ChEBI" id="CHEBI:59776"/>
        <dbReference type="EC" id="5.3.1.1"/>
    </reaction>
</comment>
<dbReference type="PROSITE" id="PS51440">
    <property type="entry name" value="TIM_2"/>
    <property type="match status" value="1"/>
</dbReference>
<dbReference type="PANTHER" id="PTHR21139:SF42">
    <property type="entry name" value="TRIOSEPHOSPHATE ISOMERASE"/>
    <property type="match status" value="1"/>
</dbReference>
<organism evidence="4 5">
    <name type="scientific">Haemophilus parainfluenzae</name>
    <dbReference type="NCBI Taxonomy" id="729"/>
    <lineage>
        <taxon>Bacteria</taxon>
        <taxon>Pseudomonadati</taxon>
        <taxon>Pseudomonadota</taxon>
        <taxon>Gammaproteobacteria</taxon>
        <taxon>Pasteurellales</taxon>
        <taxon>Pasteurellaceae</taxon>
        <taxon>Haemophilus</taxon>
    </lineage>
</organism>
<dbReference type="SUPFAM" id="SSF51351">
    <property type="entry name" value="Triosephosphate isomerase (TIM)"/>
    <property type="match status" value="1"/>
</dbReference>
<dbReference type="EMBL" id="MPJJ01000009">
    <property type="protein sequence ID" value="OLV26247.1"/>
    <property type="molecule type" value="Genomic_DNA"/>
</dbReference>
<keyword evidence="2 3" id="KW-0413">Isomerase</keyword>
<accession>A0AB36ILV0</accession>
<keyword evidence="3" id="KW-0324">Glycolysis</keyword>
<evidence type="ECO:0000313" key="4">
    <source>
        <dbReference type="EMBL" id="OLV26247.1"/>
    </source>
</evidence>
<comment type="similarity">
    <text evidence="1 3">Belongs to the triosephosphate isomerase family.</text>
</comment>
<dbReference type="GO" id="GO:0046166">
    <property type="term" value="P:glyceraldehyde-3-phosphate biosynthetic process"/>
    <property type="evidence" value="ECO:0007669"/>
    <property type="project" value="TreeGrafter"/>
</dbReference>
<dbReference type="InterPro" id="IPR035990">
    <property type="entry name" value="TIM_sf"/>
</dbReference>
<name>A0AB36ILV0_HAEPA</name>
<dbReference type="GO" id="GO:0006096">
    <property type="term" value="P:glycolytic process"/>
    <property type="evidence" value="ECO:0007669"/>
    <property type="project" value="UniProtKB-KW"/>
</dbReference>
<proteinExistence type="inferred from homology"/>
<dbReference type="Proteomes" id="UP000242412">
    <property type="component" value="Unassembled WGS sequence"/>
</dbReference>
<dbReference type="GO" id="GO:0006094">
    <property type="term" value="P:gluconeogenesis"/>
    <property type="evidence" value="ECO:0007669"/>
    <property type="project" value="UniProtKB-KW"/>
</dbReference>
<dbReference type="GO" id="GO:0005829">
    <property type="term" value="C:cytosol"/>
    <property type="evidence" value="ECO:0007669"/>
    <property type="project" value="TreeGrafter"/>
</dbReference>
<dbReference type="PANTHER" id="PTHR21139">
    <property type="entry name" value="TRIOSEPHOSPHATE ISOMERASE"/>
    <property type="match status" value="1"/>
</dbReference>